<dbReference type="Proteomes" id="UP000000328">
    <property type="component" value="Chromosome"/>
</dbReference>
<dbReference type="OrthoDB" id="3634028at2"/>
<evidence type="ECO:0000313" key="1">
    <source>
        <dbReference type="EMBL" id="ADJ49005.1"/>
    </source>
</evidence>
<sequence length="102" mass="10992">MMARQVWVLLGWSSKHGVASTPVGVLGLDVSEVFVEWVPREHVTGRVWRERLIGACPAEVAEEIAGWAETPIAPAVPVEPLLDGVLADVVRAQLDDVLGSAR</sequence>
<gene>
    <name evidence="1" type="ordered locus">AMED_7289</name>
</gene>
<reference evidence="1 2" key="1">
    <citation type="journal article" date="2010" name="Cell Res.">
        <title>Complete genome sequence of the rifamycin SV-producing Amycolatopsis mediterranei U32 revealed its genetic characteristics in phylogeny and metabolism.</title>
        <authorList>
            <person name="Zhao W."/>
            <person name="Zhong Y."/>
            <person name="Yuan H."/>
            <person name="Wang J."/>
            <person name="Zheng H."/>
            <person name="Wang Y."/>
            <person name="Cen X."/>
            <person name="Xu F."/>
            <person name="Bai J."/>
            <person name="Han X."/>
            <person name="Lu G."/>
            <person name="Zhu Y."/>
            <person name="Shao Z."/>
            <person name="Yan H."/>
            <person name="Li C."/>
            <person name="Peng N."/>
            <person name="Zhang Z."/>
            <person name="Zhang Y."/>
            <person name="Lin W."/>
            <person name="Fan Y."/>
            <person name="Qin Z."/>
            <person name="Hu Y."/>
            <person name="Zhu B."/>
            <person name="Wang S."/>
            <person name="Ding X."/>
            <person name="Zhao G.P."/>
        </authorList>
    </citation>
    <scope>NUCLEOTIDE SEQUENCE [LARGE SCALE GENOMIC DNA]</scope>
    <source>
        <strain evidence="2">U-32</strain>
    </source>
</reference>
<protein>
    <submittedName>
        <fullName evidence="1">Uncharacterized protein</fullName>
    </submittedName>
</protein>
<dbReference type="HOGENOM" id="CLU_2271492_0_0_11"/>
<organism evidence="1 2">
    <name type="scientific">Amycolatopsis mediterranei (strain U-32)</name>
    <dbReference type="NCBI Taxonomy" id="749927"/>
    <lineage>
        <taxon>Bacteria</taxon>
        <taxon>Bacillati</taxon>
        <taxon>Actinomycetota</taxon>
        <taxon>Actinomycetes</taxon>
        <taxon>Pseudonocardiales</taxon>
        <taxon>Pseudonocardiaceae</taxon>
        <taxon>Amycolatopsis</taxon>
    </lineage>
</organism>
<proteinExistence type="predicted"/>
<dbReference type="AlphaFoldDB" id="A0A0H3DDI7"/>
<dbReference type="PATRIC" id="fig|749927.5.peg.7579"/>
<dbReference type="KEGG" id="amd:AMED_7289"/>
<dbReference type="eggNOG" id="ENOG502ZS0A">
    <property type="taxonomic scope" value="Bacteria"/>
</dbReference>
<accession>A0A0H3DDI7</accession>
<dbReference type="EMBL" id="CP002000">
    <property type="protein sequence ID" value="ADJ49005.1"/>
    <property type="molecule type" value="Genomic_DNA"/>
</dbReference>
<evidence type="ECO:0000313" key="2">
    <source>
        <dbReference type="Proteomes" id="UP000000328"/>
    </source>
</evidence>
<name>A0A0H3DDI7_AMYMU</name>